<dbReference type="PROSITE" id="PS00770">
    <property type="entry name" value="AA_TRANSFER_CLASS_4"/>
    <property type="match status" value="1"/>
</dbReference>
<dbReference type="InterPro" id="IPR043131">
    <property type="entry name" value="BCAT-like_N"/>
</dbReference>
<accession>A0ABS8G446</accession>
<name>A0ABS8G446_9ALTE</name>
<evidence type="ECO:0000256" key="4">
    <source>
        <dbReference type="ARBA" id="ARBA00004931"/>
    </source>
</evidence>
<dbReference type="PANTHER" id="PTHR42743">
    <property type="entry name" value="AMINO-ACID AMINOTRANSFERASE"/>
    <property type="match status" value="1"/>
</dbReference>
<dbReference type="EMBL" id="JAJEWP010000001">
    <property type="protein sequence ID" value="MCC2615367.1"/>
    <property type="molecule type" value="Genomic_DNA"/>
</dbReference>
<evidence type="ECO:0000256" key="13">
    <source>
        <dbReference type="RuleBase" id="RU004516"/>
    </source>
</evidence>
<evidence type="ECO:0000256" key="11">
    <source>
        <dbReference type="ARBA" id="ARBA00049229"/>
    </source>
</evidence>
<protein>
    <recommendedName>
        <fullName evidence="7">branched-chain-amino-acid transaminase</fullName>
        <ecNumber evidence="7">2.6.1.42</ecNumber>
    </recommendedName>
</protein>
<comment type="catalytic activity">
    <reaction evidence="10">
        <text>L-isoleucine + 2-oxoglutarate = (S)-3-methyl-2-oxopentanoate + L-glutamate</text>
        <dbReference type="Rhea" id="RHEA:24801"/>
        <dbReference type="ChEBI" id="CHEBI:16810"/>
        <dbReference type="ChEBI" id="CHEBI:29985"/>
        <dbReference type="ChEBI" id="CHEBI:35146"/>
        <dbReference type="ChEBI" id="CHEBI:58045"/>
        <dbReference type="EC" id="2.6.1.42"/>
    </reaction>
</comment>
<dbReference type="Gene3D" id="3.30.470.10">
    <property type="match status" value="1"/>
</dbReference>
<dbReference type="EC" id="2.6.1.42" evidence="7"/>
<keyword evidence="15" id="KW-1185">Reference proteome</keyword>
<evidence type="ECO:0000313" key="15">
    <source>
        <dbReference type="Proteomes" id="UP001520878"/>
    </source>
</evidence>
<dbReference type="InterPro" id="IPR043132">
    <property type="entry name" value="BCAT-like_C"/>
</dbReference>
<evidence type="ECO:0000256" key="6">
    <source>
        <dbReference type="ARBA" id="ARBA00009320"/>
    </source>
</evidence>
<keyword evidence="8 13" id="KW-0663">Pyridoxal phosphate</keyword>
<dbReference type="InterPro" id="IPR018300">
    <property type="entry name" value="Aminotrans_IV_CS"/>
</dbReference>
<evidence type="ECO:0000256" key="3">
    <source>
        <dbReference type="ARBA" id="ARBA00004824"/>
    </source>
</evidence>
<gene>
    <name evidence="14" type="ORF">LJ739_03835</name>
</gene>
<sequence length="281" mass="31621">MTDVYLNGTFLPLCEAHLSPLDRGFLFGDGAYEVIPAFAGKPVATRLHLQRLANSLAALRIDMPLSPSQWQDIIERLLAAHGAEDVAIYLHVSRGVDSRRYHGFSNQLTPTVFAMTYALPPRLAEGQGLRVITEQDQRWRHCHIKSTSLLGHVLHFQHGKDQHADEVLLFNQQDELTEAAACNAFVVIKDEIWTPALDQQKLAGITRQVLIDCVRKDGVFTVREGTITRQQVMEANEVWLTSSTRNVQPVISIDDQPVNDGQVGDIWRVVSSLFEQHKFSY</sequence>
<dbReference type="Pfam" id="PF01063">
    <property type="entry name" value="Aminotran_4"/>
    <property type="match status" value="1"/>
</dbReference>
<dbReference type="PANTHER" id="PTHR42743:SF11">
    <property type="entry name" value="AMINODEOXYCHORISMATE LYASE"/>
    <property type="match status" value="1"/>
</dbReference>
<comment type="pathway">
    <text evidence="3">Amino-acid biosynthesis; L-isoleucine biosynthesis; L-isoleucine from 2-oxobutanoate: step 4/4.</text>
</comment>
<keyword evidence="14" id="KW-0032">Aminotransferase</keyword>
<dbReference type="Gene3D" id="3.20.10.10">
    <property type="entry name" value="D-amino Acid Aminotransferase, subunit A, domain 2"/>
    <property type="match status" value="1"/>
</dbReference>
<evidence type="ECO:0000313" key="14">
    <source>
        <dbReference type="EMBL" id="MCC2615367.1"/>
    </source>
</evidence>
<organism evidence="14 15">
    <name type="scientific">Fluctibacter halophilus</name>
    <dbReference type="NCBI Taxonomy" id="226011"/>
    <lineage>
        <taxon>Bacteria</taxon>
        <taxon>Pseudomonadati</taxon>
        <taxon>Pseudomonadota</taxon>
        <taxon>Gammaproteobacteria</taxon>
        <taxon>Alteromonadales</taxon>
        <taxon>Alteromonadaceae</taxon>
        <taxon>Fluctibacter</taxon>
    </lineage>
</organism>
<comment type="pathway">
    <text evidence="5">Amino-acid biosynthesis; L-leucine biosynthesis; L-leucine from 3-methyl-2-oxobutanoate: step 4/4.</text>
</comment>
<evidence type="ECO:0000256" key="12">
    <source>
        <dbReference type="RuleBase" id="RU004106"/>
    </source>
</evidence>
<dbReference type="InterPro" id="IPR001544">
    <property type="entry name" value="Aminotrans_IV"/>
</dbReference>
<evidence type="ECO:0000256" key="7">
    <source>
        <dbReference type="ARBA" id="ARBA00013053"/>
    </source>
</evidence>
<comment type="function">
    <text evidence="2">Acts on leucine, isoleucine and valine.</text>
</comment>
<dbReference type="InterPro" id="IPR036038">
    <property type="entry name" value="Aminotransferase-like"/>
</dbReference>
<dbReference type="Proteomes" id="UP001520878">
    <property type="component" value="Unassembled WGS sequence"/>
</dbReference>
<evidence type="ECO:0000256" key="2">
    <source>
        <dbReference type="ARBA" id="ARBA00003109"/>
    </source>
</evidence>
<proteinExistence type="inferred from homology"/>
<dbReference type="GO" id="GO:0008483">
    <property type="term" value="F:transaminase activity"/>
    <property type="evidence" value="ECO:0007669"/>
    <property type="project" value="UniProtKB-KW"/>
</dbReference>
<evidence type="ECO:0000256" key="8">
    <source>
        <dbReference type="ARBA" id="ARBA00022898"/>
    </source>
</evidence>
<dbReference type="RefSeq" id="WP_229157272.1">
    <property type="nucleotide sequence ID" value="NZ_JAJEWP010000001.1"/>
</dbReference>
<comment type="catalytic activity">
    <reaction evidence="11">
        <text>L-leucine + 2-oxoglutarate = 4-methyl-2-oxopentanoate + L-glutamate</text>
        <dbReference type="Rhea" id="RHEA:18321"/>
        <dbReference type="ChEBI" id="CHEBI:16810"/>
        <dbReference type="ChEBI" id="CHEBI:17865"/>
        <dbReference type="ChEBI" id="CHEBI:29985"/>
        <dbReference type="ChEBI" id="CHEBI:57427"/>
        <dbReference type="EC" id="2.6.1.42"/>
    </reaction>
</comment>
<keyword evidence="14" id="KW-0808">Transferase</keyword>
<evidence type="ECO:0000256" key="10">
    <source>
        <dbReference type="ARBA" id="ARBA00048798"/>
    </source>
</evidence>
<comment type="pathway">
    <text evidence="4">Amino-acid biosynthesis; L-valine biosynthesis; L-valine from pyruvate: step 4/4.</text>
</comment>
<dbReference type="SUPFAM" id="SSF56752">
    <property type="entry name" value="D-aminoacid aminotransferase-like PLP-dependent enzymes"/>
    <property type="match status" value="1"/>
</dbReference>
<dbReference type="InterPro" id="IPR050571">
    <property type="entry name" value="Class-IV_PLP-Dep_Aminotrnsfr"/>
</dbReference>
<comment type="cofactor">
    <cofactor evidence="1 13">
        <name>pyridoxal 5'-phosphate</name>
        <dbReference type="ChEBI" id="CHEBI:597326"/>
    </cofactor>
</comment>
<comment type="catalytic activity">
    <reaction evidence="9">
        <text>L-valine + 2-oxoglutarate = 3-methyl-2-oxobutanoate + L-glutamate</text>
        <dbReference type="Rhea" id="RHEA:24813"/>
        <dbReference type="ChEBI" id="CHEBI:11851"/>
        <dbReference type="ChEBI" id="CHEBI:16810"/>
        <dbReference type="ChEBI" id="CHEBI:29985"/>
        <dbReference type="ChEBI" id="CHEBI:57762"/>
        <dbReference type="EC" id="2.6.1.42"/>
    </reaction>
</comment>
<evidence type="ECO:0000256" key="9">
    <source>
        <dbReference type="ARBA" id="ARBA00048212"/>
    </source>
</evidence>
<reference evidence="14 15" key="1">
    <citation type="submission" date="2021-10" db="EMBL/GenBank/DDBJ databases">
        <title>Draft genome of Aestuariibacter halophilus JC2043.</title>
        <authorList>
            <person name="Emsley S.A."/>
            <person name="Pfannmuller K.M."/>
            <person name="Ushijima B."/>
            <person name="Saw J.H."/>
            <person name="Videau P."/>
        </authorList>
    </citation>
    <scope>NUCLEOTIDE SEQUENCE [LARGE SCALE GENOMIC DNA]</scope>
    <source>
        <strain evidence="14 15">JC2043</strain>
    </source>
</reference>
<comment type="similarity">
    <text evidence="6 12">Belongs to the class-IV pyridoxal-phosphate-dependent aminotransferase family.</text>
</comment>
<evidence type="ECO:0000256" key="1">
    <source>
        <dbReference type="ARBA" id="ARBA00001933"/>
    </source>
</evidence>
<evidence type="ECO:0000256" key="5">
    <source>
        <dbReference type="ARBA" id="ARBA00005072"/>
    </source>
</evidence>
<comment type="caution">
    <text evidence="14">The sequence shown here is derived from an EMBL/GenBank/DDBJ whole genome shotgun (WGS) entry which is preliminary data.</text>
</comment>